<feature type="non-terminal residue" evidence="1">
    <location>
        <position position="1"/>
    </location>
</feature>
<evidence type="ECO:0000313" key="1">
    <source>
        <dbReference type="EMBL" id="CAL4082292.1"/>
    </source>
</evidence>
<organism evidence="1 2">
    <name type="scientific">Meganyctiphanes norvegica</name>
    <name type="common">Northern krill</name>
    <name type="synonym">Thysanopoda norvegica</name>
    <dbReference type="NCBI Taxonomy" id="48144"/>
    <lineage>
        <taxon>Eukaryota</taxon>
        <taxon>Metazoa</taxon>
        <taxon>Ecdysozoa</taxon>
        <taxon>Arthropoda</taxon>
        <taxon>Crustacea</taxon>
        <taxon>Multicrustacea</taxon>
        <taxon>Malacostraca</taxon>
        <taxon>Eumalacostraca</taxon>
        <taxon>Eucarida</taxon>
        <taxon>Euphausiacea</taxon>
        <taxon>Euphausiidae</taxon>
        <taxon>Meganyctiphanes</taxon>
    </lineage>
</organism>
<dbReference type="EMBL" id="CAXKWB010006281">
    <property type="protein sequence ID" value="CAL4082292.1"/>
    <property type="molecule type" value="Genomic_DNA"/>
</dbReference>
<proteinExistence type="predicted"/>
<sequence>SHFLLGKGFISKGPPNTSVILKMSMSPCPSGYSSSTVVLPTLGLRQSSSRPVTGPSASSKNRLTALPMQYVWRALSLGSLYTAMYQFPIMSLSGTGGEMLSQNCFNLTLASSIFNA</sequence>
<protein>
    <submittedName>
        <fullName evidence="1">Uncharacterized protein</fullName>
    </submittedName>
</protein>
<evidence type="ECO:0000313" key="2">
    <source>
        <dbReference type="Proteomes" id="UP001497623"/>
    </source>
</evidence>
<dbReference type="AlphaFoldDB" id="A0AAV2QGT4"/>
<accession>A0AAV2QGT4</accession>
<keyword evidence="2" id="KW-1185">Reference proteome</keyword>
<dbReference type="Proteomes" id="UP001497623">
    <property type="component" value="Unassembled WGS sequence"/>
</dbReference>
<comment type="caution">
    <text evidence="1">The sequence shown here is derived from an EMBL/GenBank/DDBJ whole genome shotgun (WGS) entry which is preliminary data.</text>
</comment>
<reference evidence="1 2" key="1">
    <citation type="submission" date="2024-05" db="EMBL/GenBank/DDBJ databases">
        <authorList>
            <person name="Wallberg A."/>
        </authorList>
    </citation>
    <scope>NUCLEOTIDE SEQUENCE [LARGE SCALE GENOMIC DNA]</scope>
</reference>
<name>A0AAV2QGT4_MEGNR</name>
<gene>
    <name evidence="1" type="ORF">MNOR_LOCUS11804</name>
</gene>